<dbReference type="InterPro" id="IPR035965">
    <property type="entry name" value="PAS-like_dom_sf"/>
</dbReference>
<evidence type="ECO:0000256" key="2">
    <source>
        <dbReference type="ARBA" id="ARBA00012438"/>
    </source>
</evidence>
<dbReference type="PROSITE" id="PS50109">
    <property type="entry name" value="HIS_KIN"/>
    <property type="match status" value="1"/>
</dbReference>
<dbReference type="Gene3D" id="1.10.287.130">
    <property type="match status" value="1"/>
</dbReference>
<dbReference type="Pfam" id="PF00989">
    <property type="entry name" value="PAS"/>
    <property type="match status" value="1"/>
</dbReference>
<feature type="domain" description="PAC" evidence="9">
    <location>
        <begin position="861"/>
        <end position="916"/>
    </location>
</feature>
<dbReference type="SMART" id="SM00388">
    <property type="entry name" value="HisKA"/>
    <property type="match status" value="1"/>
</dbReference>
<dbReference type="GO" id="GO:0000155">
    <property type="term" value="F:phosphorelay sensor kinase activity"/>
    <property type="evidence" value="ECO:0007669"/>
    <property type="project" value="InterPro"/>
</dbReference>
<evidence type="ECO:0000259" key="7">
    <source>
        <dbReference type="PROSITE" id="PS50109"/>
    </source>
</evidence>
<feature type="domain" description="PAC" evidence="9">
    <location>
        <begin position="732"/>
        <end position="784"/>
    </location>
</feature>
<keyword evidence="5" id="KW-0418">Kinase</keyword>
<dbReference type="Pfam" id="PF02518">
    <property type="entry name" value="HATPase_c"/>
    <property type="match status" value="1"/>
</dbReference>
<protein>
    <recommendedName>
        <fullName evidence="2">histidine kinase</fullName>
        <ecNumber evidence="2">2.7.13.3</ecNumber>
    </recommendedName>
</protein>
<feature type="domain" description="PAS" evidence="8">
    <location>
        <begin position="659"/>
        <end position="729"/>
    </location>
</feature>
<feature type="domain" description="PAS" evidence="8">
    <location>
        <begin position="156"/>
        <end position="226"/>
    </location>
</feature>
<dbReference type="RefSeq" id="WP_152124846.1">
    <property type="nucleotide sequence ID" value="NZ_WELI01000005.1"/>
</dbReference>
<dbReference type="PANTHER" id="PTHR43304:SF1">
    <property type="entry name" value="PAC DOMAIN-CONTAINING PROTEIN"/>
    <property type="match status" value="1"/>
</dbReference>
<evidence type="ECO:0000313" key="10">
    <source>
        <dbReference type="EMBL" id="KAB7730249.1"/>
    </source>
</evidence>
<keyword evidence="4" id="KW-0808">Transferase</keyword>
<evidence type="ECO:0000256" key="6">
    <source>
        <dbReference type="SAM" id="Coils"/>
    </source>
</evidence>
<dbReference type="SMART" id="SM00086">
    <property type="entry name" value="PAC"/>
    <property type="match status" value="6"/>
</dbReference>
<dbReference type="CDD" id="cd00082">
    <property type="entry name" value="HisKA"/>
    <property type="match status" value="1"/>
</dbReference>
<dbReference type="NCBIfam" id="TIGR00229">
    <property type="entry name" value="sensory_box"/>
    <property type="match status" value="4"/>
</dbReference>
<dbReference type="InterPro" id="IPR003594">
    <property type="entry name" value="HATPase_dom"/>
</dbReference>
<dbReference type="Gene3D" id="3.30.565.10">
    <property type="entry name" value="Histidine kinase-like ATPase, C-terminal domain"/>
    <property type="match status" value="1"/>
</dbReference>
<dbReference type="InterPro" id="IPR001610">
    <property type="entry name" value="PAC"/>
</dbReference>
<keyword evidence="11" id="KW-1185">Reference proteome</keyword>
<evidence type="ECO:0000259" key="8">
    <source>
        <dbReference type="PROSITE" id="PS50112"/>
    </source>
</evidence>
<organism evidence="10 11">
    <name type="scientific">Rudanella paleaurantiibacter</name>
    <dbReference type="NCBI Taxonomy" id="2614655"/>
    <lineage>
        <taxon>Bacteria</taxon>
        <taxon>Pseudomonadati</taxon>
        <taxon>Bacteroidota</taxon>
        <taxon>Cytophagia</taxon>
        <taxon>Cytophagales</taxon>
        <taxon>Cytophagaceae</taxon>
        <taxon>Rudanella</taxon>
    </lineage>
</organism>
<dbReference type="InterPro" id="IPR000014">
    <property type="entry name" value="PAS"/>
</dbReference>
<keyword evidence="6" id="KW-0175">Coiled coil</keyword>
<dbReference type="InterPro" id="IPR013655">
    <property type="entry name" value="PAS_fold_3"/>
</dbReference>
<dbReference type="InterPro" id="IPR036890">
    <property type="entry name" value="HATPase_C_sf"/>
</dbReference>
<proteinExistence type="predicted"/>
<feature type="domain" description="Histidine kinase" evidence="7">
    <location>
        <begin position="1336"/>
        <end position="1567"/>
    </location>
</feature>
<comment type="catalytic activity">
    <reaction evidence="1">
        <text>ATP + protein L-histidine = ADP + protein N-phospho-L-histidine.</text>
        <dbReference type="EC" id="2.7.13.3"/>
    </reaction>
</comment>
<evidence type="ECO:0000313" key="11">
    <source>
        <dbReference type="Proteomes" id="UP000488299"/>
    </source>
</evidence>
<dbReference type="PANTHER" id="PTHR43304">
    <property type="entry name" value="PHYTOCHROME-LIKE PROTEIN CPH1"/>
    <property type="match status" value="1"/>
</dbReference>
<dbReference type="InterPro" id="IPR013656">
    <property type="entry name" value="PAS_4"/>
</dbReference>
<feature type="domain" description="PAS" evidence="8">
    <location>
        <begin position="278"/>
        <end position="319"/>
    </location>
</feature>
<feature type="coiled-coil region" evidence="6">
    <location>
        <begin position="1302"/>
        <end position="1333"/>
    </location>
</feature>
<dbReference type="InterPro" id="IPR013767">
    <property type="entry name" value="PAS_fold"/>
</dbReference>
<evidence type="ECO:0000256" key="3">
    <source>
        <dbReference type="ARBA" id="ARBA00022553"/>
    </source>
</evidence>
<dbReference type="Pfam" id="PF08447">
    <property type="entry name" value="PAS_3"/>
    <property type="match status" value="4"/>
</dbReference>
<dbReference type="PROSITE" id="PS50113">
    <property type="entry name" value="PAC"/>
    <property type="match status" value="6"/>
</dbReference>
<dbReference type="SMART" id="SM00091">
    <property type="entry name" value="PAS"/>
    <property type="match status" value="8"/>
</dbReference>
<dbReference type="InterPro" id="IPR004358">
    <property type="entry name" value="Sig_transdc_His_kin-like_C"/>
</dbReference>
<dbReference type="InterPro" id="IPR003661">
    <property type="entry name" value="HisK_dim/P_dom"/>
</dbReference>
<comment type="caution">
    <text evidence="10">The sequence shown here is derived from an EMBL/GenBank/DDBJ whole genome shotgun (WGS) entry which is preliminary data.</text>
</comment>
<dbReference type="SUPFAM" id="SSF55785">
    <property type="entry name" value="PYP-like sensor domain (PAS domain)"/>
    <property type="match status" value="9"/>
</dbReference>
<dbReference type="Pfam" id="PF00512">
    <property type="entry name" value="HisKA"/>
    <property type="match status" value="1"/>
</dbReference>
<feature type="domain" description="PAC" evidence="9">
    <location>
        <begin position="1119"/>
        <end position="1174"/>
    </location>
</feature>
<accession>A0A7J5TYM3</accession>
<evidence type="ECO:0000256" key="1">
    <source>
        <dbReference type="ARBA" id="ARBA00000085"/>
    </source>
</evidence>
<dbReference type="InterPro" id="IPR036097">
    <property type="entry name" value="HisK_dim/P_sf"/>
</dbReference>
<dbReference type="FunFam" id="3.30.450.20:FF:000099">
    <property type="entry name" value="Sensory box sensor histidine kinase"/>
    <property type="match status" value="1"/>
</dbReference>
<gene>
    <name evidence="10" type="ORF">F5984_13840</name>
</gene>
<reference evidence="10 11" key="1">
    <citation type="submission" date="2019-10" db="EMBL/GenBank/DDBJ databases">
        <title>Rudanella paleaurantiibacter sp. nov., isolated from sludge.</title>
        <authorList>
            <person name="Xu S.Q."/>
        </authorList>
    </citation>
    <scope>NUCLEOTIDE SEQUENCE [LARGE SCALE GENOMIC DNA]</scope>
    <source>
        <strain evidence="10 11">HX-22-17</strain>
    </source>
</reference>
<sequence>MSLTSAKPTYAFWQGGGQSGEAIRAYSWVNTALGPAERWAQSLRTAIGMVLHTPTPMALCWGPSLLCFHNDAFQQRLFPNRLAIGQQAETLLGSAWETVCPFIEQIMATGAPVEPDLRHSLFSFAPVFDETGVGGVLITLSDTTPTPHLADEAPSRETHFQQLTDSVPAIIWQTRPDGYCTYINRRWFDITGQTEPEALGFGWLDATHPDDAQQAGEVFIEANKEHKPFSALYRLRQKDGRYRWAVDSGTPQFGPNGEYRGMLGSVVDVHDQKLAEAEKNNLVALIEASHEFIGLASLDGTIQYLNPAGREMLGWESAEGNAILDSIHPDDRELALQKLAELETNGRFSQDIRCVNAQSGEPFWLGWNAFTIQNPFTEEISGVATVSANITARRAIEQQQGEMADLLRAVFDGAIAGISVLHCVRDSNGTIIDFEHRLANRLAAESFNRADLVGRRFSDVYPAYREAGLFADFVQVVETGQTIEQIRHFVGEQTERWYDTVTVKLDDGVVYSFRDSTAEMITRQKAHQSSEELAFAIEAAELGIWDLNPVTNSLRINSRLGDWFGVPADAPLNVMTLSDIIAETDRERVFESLNAAVQPGSSGKYETEYTITHRLTGQQRVVRAKGKAQFSPDGRAYRINGTLQDITEQQRADQIRRETEARFQTMAEGSEVLIAVADETGRATYFNKAWVDLTGRSMDDLLDYGWADLVHPEDREGYLNTYLSAFRKREPFSGEFRLRTKAGDFRWLLAKGPVRFRPDGSFAGYISSCVDITENKLAEQALRASEARLQSLIAAAPVAIGVFRGPDLVVELPNQAFIDIVGKGPDIVGKPLREVMPELVTENQPFLNILEGVRTTGKQFKSYDSLVKIVQNGQLTHNYYNITYTPLFDEAGEVYAILDIAVDVTGQVQIQQELTQQKAYLQNALEMAHMGTYRIDLASATGHFSENIRDWMNLETASNPMSLIYQKIHPGDWPRVEQVITDSLRSEADSHHDITYRLAEEADQPVRHLRSIGEVTFVDGVPVTINGIIQDVTPQLQARQAIEQSEQNLRSLVNSAPFPIGVYVGRDMRIQLANQSIIDAWGKGNDVIGKRYADVLPELQGQQIFEQLDQVFTTGISYHAQNSRLVLHNQGTPKVTYYNYNFTPLFDANGQVYGVMSTAADVTDLAVAKQRVEEAEASLRGAIELAELATWNMDVNWEAGTRHMTYSERLWAWFGFEGNETVHNTGYNPIAPADQERIEQAIARALRPDTGGAIDVEFTVIHYKTGQQRQVRAVGKTYFDKTGRPVRMTGTAQDVTEQRQTQMALEQQVEERTQQLKALIQDLERSNQNLQQFAYVASHDLQEPLRKIQSFGDLLQTYHGKALGEGVEHLNRMRTAAGRMSILINDLLTYSRISTRQDISGPVSLTEIVKTVLSDLDMVIEETGAEITLDPLPTVLGDRSQLGQLFMNLLSNALKFRQTDVDGHFLPPRITVTSQVVQTTDLPPGIKPARAADAYYRVDVSDNGIGFDQKYLDRIFQVFQRLHGKSTFAGTGIGLAICEKVAINHGGAITATSQPGEGATFTLYLPN</sequence>
<dbReference type="CDD" id="cd00130">
    <property type="entry name" value="PAS"/>
    <property type="match status" value="4"/>
</dbReference>
<dbReference type="SUPFAM" id="SSF47384">
    <property type="entry name" value="Homodimeric domain of signal transducing histidine kinase"/>
    <property type="match status" value="1"/>
</dbReference>
<dbReference type="EMBL" id="WELI01000005">
    <property type="protein sequence ID" value="KAB7730249.1"/>
    <property type="molecule type" value="Genomic_DNA"/>
</dbReference>
<dbReference type="Proteomes" id="UP000488299">
    <property type="component" value="Unassembled WGS sequence"/>
</dbReference>
<dbReference type="PRINTS" id="PR00344">
    <property type="entry name" value="BCTRLSENSOR"/>
</dbReference>
<dbReference type="InterPro" id="IPR052162">
    <property type="entry name" value="Sensor_kinase/Photoreceptor"/>
</dbReference>
<keyword evidence="3" id="KW-0597">Phosphoprotein</keyword>
<dbReference type="GO" id="GO:0006355">
    <property type="term" value="P:regulation of DNA-templated transcription"/>
    <property type="evidence" value="ECO:0007669"/>
    <property type="project" value="InterPro"/>
</dbReference>
<dbReference type="PROSITE" id="PS50112">
    <property type="entry name" value="PAS"/>
    <property type="match status" value="3"/>
</dbReference>
<dbReference type="SUPFAM" id="SSF55874">
    <property type="entry name" value="ATPase domain of HSP90 chaperone/DNA topoisomerase II/histidine kinase"/>
    <property type="match status" value="1"/>
</dbReference>
<dbReference type="InterPro" id="IPR000700">
    <property type="entry name" value="PAS-assoc_C"/>
</dbReference>
<evidence type="ECO:0000256" key="4">
    <source>
        <dbReference type="ARBA" id="ARBA00022679"/>
    </source>
</evidence>
<dbReference type="SMART" id="SM00387">
    <property type="entry name" value="HATPase_c"/>
    <property type="match status" value="1"/>
</dbReference>
<feature type="domain" description="PAC" evidence="9">
    <location>
        <begin position="1254"/>
        <end position="1307"/>
    </location>
</feature>
<dbReference type="EC" id="2.7.13.3" evidence="2"/>
<feature type="domain" description="PAC" evidence="9">
    <location>
        <begin position="229"/>
        <end position="281"/>
    </location>
</feature>
<dbReference type="Pfam" id="PF08448">
    <property type="entry name" value="PAS_4"/>
    <property type="match status" value="3"/>
</dbReference>
<evidence type="ECO:0000259" key="9">
    <source>
        <dbReference type="PROSITE" id="PS50113"/>
    </source>
</evidence>
<dbReference type="Gene3D" id="3.30.450.20">
    <property type="entry name" value="PAS domain"/>
    <property type="match status" value="10"/>
</dbReference>
<dbReference type="InterPro" id="IPR005467">
    <property type="entry name" value="His_kinase_dom"/>
</dbReference>
<name>A0A7J5TYM3_9BACT</name>
<feature type="domain" description="PAC" evidence="9">
    <location>
        <begin position="605"/>
        <end position="658"/>
    </location>
</feature>
<evidence type="ECO:0000256" key="5">
    <source>
        <dbReference type="ARBA" id="ARBA00022777"/>
    </source>
</evidence>